<dbReference type="Pfam" id="PF13513">
    <property type="entry name" value="HEAT_EZ"/>
    <property type="match status" value="1"/>
</dbReference>
<dbReference type="EMBL" id="HBFK01027863">
    <property type="protein sequence ID" value="CAD8750488.1"/>
    <property type="molecule type" value="Transcribed_RNA"/>
</dbReference>
<evidence type="ECO:0000259" key="11">
    <source>
        <dbReference type="SMART" id="SM01349"/>
    </source>
</evidence>
<dbReference type="InterPro" id="IPR041389">
    <property type="entry name" value="Importin_rep_6"/>
</dbReference>
<name>A0A6U4TJI8_HEMAN</name>
<dbReference type="AlphaFoldDB" id="A0A6U4TJI8"/>
<organism evidence="13">
    <name type="scientific">Hemiselmis andersenii</name>
    <name type="common">Cryptophyte alga</name>
    <dbReference type="NCBI Taxonomy" id="464988"/>
    <lineage>
        <taxon>Eukaryota</taxon>
        <taxon>Cryptophyceae</taxon>
        <taxon>Cryptomonadales</taxon>
        <taxon>Hemiselmidaceae</taxon>
        <taxon>Hemiselmis</taxon>
    </lineage>
</organism>
<dbReference type="Pfam" id="PF25574">
    <property type="entry name" value="TPR_IMB1"/>
    <property type="match status" value="1"/>
</dbReference>
<keyword evidence="3" id="KW-0813">Transport</keyword>
<reference evidence="13" key="1">
    <citation type="submission" date="2021-01" db="EMBL/GenBank/DDBJ databases">
        <authorList>
            <person name="Corre E."/>
            <person name="Pelletier E."/>
            <person name="Niang G."/>
            <person name="Scheremetjew M."/>
            <person name="Finn R."/>
            <person name="Kale V."/>
            <person name="Holt S."/>
            <person name="Cochrane G."/>
            <person name="Meng A."/>
            <person name="Brown T."/>
            <person name="Cohen L."/>
        </authorList>
    </citation>
    <scope>NUCLEOTIDE SEQUENCE</scope>
    <source>
        <strain evidence="12">CCMP441</strain>
        <strain evidence="13">CCMP644</strain>
    </source>
</reference>
<feature type="compositionally biased region" description="Basic and acidic residues" evidence="10">
    <location>
        <begin position="809"/>
        <end position="819"/>
    </location>
</feature>
<dbReference type="PANTHER" id="PTHR10527">
    <property type="entry name" value="IMPORTIN BETA"/>
    <property type="match status" value="1"/>
</dbReference>
<evidence type="ECO:0000256" key="8">
    <source>
        <dbReference type="ARBA" id="ARBA00023242"/>
    </source>
</evidence>
<keyword evidence="7" id="KW-0007">Acetylation</keyword>
<evidence type="ECO:0000256" key="5">
    <source>
        <dbReference type="ARBA" id="ARBA00022737"/>
    </source>
</evidence>
<keyword evidence="6" id="KW-0653">Protein transport</keyword>
<evidence type="ECO:0000256" key="7">
    <source>
        <dbReference type="ARBA" id="ARBA00022990"/>
    </source>
</evidence>
<dbReference type="InterPro" id="IPR057672">
    <property type="entry name" value="TPR_IPO4/5"/>
</dbReference>
<dbReference type="GO" id="GO:0005737">
    <property type="term" value="C:cytoplasm"/>
    <property type="evidence" value="ECO:0007669"/>
    <property type="project" value="UniProtKB-SubCell"/>
</dbReference>
<dbReference type="Pfam" id="PF18829">
    <property type="entry name" value="Importin_rep_6"/>
    <property type="match status" value="1"/>
</dbReference>
<sequence length="1096" mass="120779">MADLEATENLIRGLMNPSNEERQAAEANFEALCNDPEKLCPMLFTALSTSQDVSVRSMSAVMVRKRVTKELFDKLAPATQEGVKQTLITAVTNEPEASVRHKIADTTGEIAAMVMEEREWPEMLPFLFNSAKSPTSTLRESAMLIFSRLTFVVGDKLLGFLNAIKEMLLATLADPESKDVRLAALNASACLVQALSSMENHISALNDLIPHMVQVLTAALNEKDEETSRTALEEFISIAEEAPKFFRRHMEPLVQMSIQIVTAAQLEDETRFLAVELLVTMAEQAPAMMRKQQLFLNNMVPLALQLMLVVEEIDLAEWNATSGDGDDDDTDMTSLDVGKDCLDRMALSLGGKTVFQLAFRADLVPAFLEHPDWKYRHAALCCISQIAEGCKKQMTENMGAIVDQLIGRFVDPHPRVRWAAINAMGQLETDLGPDLQEQYHAKVLPALVSTMDDVENHRVQSHSAAAIINFTENCSKTIMLPYLEPLLGKLVSLLLGGQRIVQEQAITAIASVADCVEEHFAMYYDRIMPTLKQMLNQCRAKEHRLLRGKTMECVSLIGLAVGKEVFVADARDVMDEFMATQSQTMDPDDPQASYLLQAWGRLAKALGHDFIPYLSVVMPPLLKSADVKPDVQIAEDDDEDNEEEGIATVIVQGEDGESSKKMAIKTSALEEKATACNMLVCYFAELQEGMFPYVEGVAKIMVPLLSFLYSEDVRTAAAALMPELAKSAVMSLRSGLCDSGFVNNLLSFIFEKLIKSIIEEPEPEVQSAMIEALHESLCNGGLGCLGSHEKVGHALQALATVTTEVLDRQQRRTDARKDEDYDDDEEEVQQEEAERDDQLLDEVCSALASVTKTHPEPVADGFQTHIETFGKLVQSDNNNMRRIGVCIIDELMENLQTHCQRYLPQLLPPLVQFCQDPAPEVRQASVYGLGVCAQYGGAPFQQAAADVLPAIFQLVQHPQGRMEANVHATDNAVSALGKVLEYQSPTIADRTGAMGAFLSYLPVEGDVEEGIEVHGRMCTFLERQDPTIMAEPNRWIPHVIKVFAAVIGTPSVDEKVTSRIKELLNGMQQSLPELVNGTVAALAPESQAKLTGLMSA</sequence>
<dbReference type="GO" id="GO:0005634">
    <property type="term" value="C:nucleus"/>
    <property type="evidence" value="ECO:0007669"/>
    <property type="project" value="UniProtKB-SubCell"/>
</dbReference>
<keyword evidence="5" id="KW-0677">Repeat</keyword>
<feature type="compositionally biased region" description="Acidic residues" evidence="10">
    <location>
        <begin position="820"/>
        <end position="835"/>
    </location>
</feature>
<evidence type="ECO:0000256" key="1">
    <source>
        <dbReference type="ARBA" id="ARBA00004123"/>
    </source>
</evidence>
<feature type="region of interest" description="Disordered" evidence="10">
    <location>
        <begin position="809"/>
        <end position="835"/>
    </location>
</feature>
<dbReference type="SMART" id="SM01349">
    <property type="entry name" value="TOG"/>
    <property type="match status" value="1"/>
</dbReference>
<dbReference type="Pfam" id="PF02985">
    <property type="entry name" value="HEAT"/>
    <property type="match status" value="1"/>
</dbReference>
<dbReference type="InterPro" id="IPR011989">
    <property type="entry name" value="ARM-like"/>
</dbReference>
<evidence type="ECO:0000313" key="12">
    <source>
        <dbReference type="EMBL" id="CAD8750488.1"/>
    </source>
</evidence>
<dbReference type="EMBL" id="HBFX01010530">
    <property type="protein sequence ID" value="CAD8951710.1"/>
    <property type="molecule type" value="Transcribed_RNA"/>
</dbReference>
<proteinExistence type="predicted"/>
<evidence type="ECO:0000313" key="13">
    <source>
        <dbReference type="EMBL" id="CAD8951710.1"/>
    </source>
</evidence>
<evidence type="ECO:0000256" key="3">
    <source>
        <dbReference type="ARBA" id="ARBA00022448"/>
    </source>
</evidence>
<evidence type="ECO:0000256" key="4">
    <source>
        <dbReference type="ARBA" id="ARBA00022490"/>
    </source>
</evidence>
<dbReference type="PROSITE" id="PS50077">
    <property type="entry name" value="HEAT_REPEAT"/>
    <property type="match status" value="1"/>
</dbReference>
<dbReference type="InterPro" id="IPR016024">
    <property type="entry name" value="ARM-type_fold"/>
</dbReference>
<dbReference type="Pfam" id="PF25780">
    <property type="entry name" value="TPR_IPO5"/>
    <property type="match status" value="1"/>
</dbReference>
<dbReference type="InterPro" id="IPR058584">
    <property type="entry name" value="IMB1_TNPO1-like_TPR"/>
</dbReference>
<dbReference type="InterPro" id="IPR041653">
    <property type="entry name" value="Importin_rep_4"/>
</dbReference>
<evidence type="ECO:0000256" key="2">
    <source>
        <dbReference type="ARBA" id="ARBA00004496"/>
    </source>
</evidence>
<protein>
    <recommendedName>
        <fullName evidence="11">TOG domain-containing protein</fullName>
    </recommendedName>
</protein>
<evidence type="ECO:0000256" key="10">
    <source>
        <dbReference type="SAM" id="MobiDB-lite"/>
    </source>
</evidence>
<comment type="subcellular location">
    <subcellularLocation>
        <location evidence="2">Cytoplasm</location>
    </subcellularLocation>
    <subcellularLocation>
        <location evidence="1">Nucleus</location>
    </subcellularLocation>
</comment>
<dbReference type="InterPro" id="IPR034085">
    <property type="entry name" value="TOG"/>
</dbReference>
<dbReference type="GO" id="GO:0006606">
    <property type="term" value="P:protein import into nucleus"/>
    <property type="evidence" value="ECO:0007669"/>
    <property type="project" value="InterPro"/>
</dbReference>
<feature type="repeat" description="HEAT" evidence="9">
    <location>
        <begin position="906"/>
        <end position="943"/>
    </location>
</feature>
<dbReference type="InterPro" id="IPR021133">
    <property type="entry name" value="HEAT_type_2"/>
</dbReference>
<accession>A0A6U4TJI8</accession>
<evidence type="ECO:0000256" key="6">
    <source>
        <dbReference type="ARBA" id="ARBA00022927"/>
    </source>
</evidence>
<feature type="domain" description="TOG" evidence="11">
    <location>
        <begin position="348"/>
        <end position="587"/>
    </location>
</feature>
<evidence type="ECO:0000256" key="9">
    <source>
        <dbReference type="PROSITE-ProRule" id="PRU00103"/>
    </source>
</evidence>
<dbReference type="SUPFAM" id="SSF48371">
    <property type="entry name" value="ARM repeat"/>
    <property type="match status" value="2"/>
</dbReference>
<dbReference type="InterPro" id="IPR040122">
    <property type="entry name" value="Importin_beta"/>
</dbReference>
<keyword evidence="4" id="KW-0963">Cytoplasm</keyword>
<dbReference type="InterPro" id="IPR000357">
    <property type="entry name" value="HEAT"/>
</dbReference>
<dbReference type="Gene3D" id="1.25.10.10">
    <property type="entry name" value="Leucine-rich Repeat Variant"/>
    <property type="match status" value="1"/>
</dbReference>
<dbReference type="Pfam" id="PF18808">
    <property type="entry name" value="Importin_rep_4"/>
    <property type="match status" value="1"/>
</dbReference>
<gene>
    <name evidence="13" type="ORF">HAND00432_LOCUS6245</name>
    <name evidence="12" type="ORF">HAND1043_LOCUS16992</name>
</gene>
<keyword evidence="8" id="KW-0539">Nucleus</keyword>